<protein>
    <submittedName>
        <fullName evidence="7">Unannotated protein</fullName>
    </submittedName>
</protein>
<dbReference type="SUPFAM" id="SSF56059">
    <property type="entry name" value="Glutathione synthetase ATP-binding domain-like"/>
    <property type="match status" value="1"/>
</dbReference>
<dbReference type="Gene3D" id="3.30.470.20">
    <property type="entry name" value="ATP-grasp fold, B domain"/>
    <property type="match status" value="1"/>
</dbReference>
<dbReference type="HAMAP" id="MF_01928">
    <property type="entry name" value="PurK"/>
    <property type="match status" value="1"/>
</dbReference>
<dbReference type="FunFam" id="3.30.470.20:FF:000029">
    <property type="entry name" value="N5-carboxyaminoimidazole ribonucleotide synthase"/>
    <property type="match status" value="1"/>
</dbReference>
<dbReference type="PANTHER" id="PTHR11609">
    <property type="entry name" value="PURINE BIOSYNTHESIS PROTEIN 6/7, PUR6/7"/>
    <property type="match status" value="1"/>
</dbReference>
<dbReference type="InterPro" id="IPR011054">
    <property type="entry name" value="Rudment_hybrid_motif"/>
</dbReference>
<proteinExistence type="inferred from homology"/>
<dbReference type="EMBL" id="CAEZSR010000014">
    <property type="protein sequence ID" value="CAB4545748.1"/>
    <property type="molecule type" value="Genomic_DNA"/>
</dbReference>
<dbReference type="InterPro" id="IPR005875">
    <property type="entry name" value="PurK"/>
</dbReference>
<evidence type="ECO:0000256" key="3">
    <source>
        <dbReference type="ARBA" id="ARBA00022755"/>
    </source>
</evidence>
<accession>A0A6J6C637</accession>
<dbReference type="InterPro" id="IPR016185">
    <property type="entry name" value="PreATP-grasp_dom_sf"/>
</dbReference>
<keyword evidence="4" id="KW-0067">ATP-binding</keyword>
<comment type="pathway">
    <text evidence="5">Purine metabolism.</text>
</comment>
<dbReference type="FunFam" id="3.30.1490.20:FF:000015">
    <property type="entry name" value="N5-carboxyaminoimidazole ribonucleotide synthase"/>
    <property type="match status" value="1"/>
</dbReference>
<reference evidence="7" key="1">
    <citation type="submission" date="2020-05" db="EMBL/GenBank/DDBJ databases">
        <authorList>
            <person name="Chiriac C."/>
            <person name="Salcher M."/>
            <person name="Ghai R."/>
            <person name="Kavagutti S V."/>
        </authorList>
    </citation>
    <scope>NUCLEOTIDE SEQUENCE</scope>
</reference>
<dbReference type="InterPro" id="IPR003135">
    <property type="entry name" value="ATP-grasp_carboxylate-amine"/>
</dbReference>
<dbReference type="InterPro" id="IPR040686">
    <property type="entry name" value="PurK_C"/>
</dbReference>
<dbReference type="PROSITE" id="PS50975">
    <property type="entry name" value="ATP_GRASP"/>
    <property type="match status" value="1"/>
</dbReference>
<dbReference type="Gene3D" id="3.30.1490.20">
    <property type="entry name" value="ATP-grasp fold, A domain"/>
    <property type="match status" value="1"/>
</dbReference>
<gene>
    <name evidence="7" type="ORF">UFOPK1493_00663</name>
</gene>
<dbReference type="GO" id="GO:0005829">
    <property type="term" value="C:cytosol"/>
    <property type="evidence" value="ECO:0007669"/>
    <property type="project" value="TreeGrafter"/>
</dbReference>
<evidence type="ECO:0000313" key="7">
    <source>
        <dbReference type="EMBL" id="CAB4545748.1"/>
    </source>
</evidence>
<dbReference type="SUPFAM" id="SSF52440">
    <property type="entry name" value="PreATP-grasp domain"/>
    <property type="match status" value="1"/>
</dbReference>
<evidence type="ECO:0000256" key="1">
    <source>
        <dbReference type="ARBA" id="ARBA00022598"/>
    </source>
</evidence>
<dbReference type="NCBIfam" id="TIGR01161">
    <property type="entry name" value="purK"/>
    <property type="match status" value="1"/>
</dbReference>
<organism evidence="7">
    <name type="scientific">freshwater metagenome</name>
    <dbReference type="NCBI Taxonomy" id="449393"/>
    <lineage>
        <taxon>unclassified sequences</taxon>
        <taxon>metagenomes</taxon>
        <taxon>ecological metagenomes</taxon>
    </lineage>
</organism>
<dbReference type="GO" id="GO:0016874">
    <property type="term" value="F:ligase activity"/>
    <property type="evidence" value="ECO:0007669"/>
    <property type="project" value="UniProtKB-KW"/>
</dbReference>
<dbReference type="InterPro" id="IPR054350">
    <property type="entry name" value="PurT/PurK_preATP-grasp"/>
</dbReference>
<dbReference type="GO" id="GO:0006189">
    <property type="term" value="P:'de novo' IMP biosynthetic process"/>
    <property type="evidence" value="ECO:0007669"/>
    <property type="project" value="InterPro"/>
</dbReference>
<dbReference type="InterPro" id="IPR011761">
    <property type="entry name" value="ATP-grasp"/>
</dbReference>
<dbReference type="AlphaFoldDB" id="A0A6J6C637"/>
<keyword evidence="1" id="KW-0436">Ligase</keyword>
<sequence>MSAPILPPATLGVLGGGQLGRYFVMAARTMGYRTIVLEPDPGAPAGAAADLHLVAPYDDPEALAVLARECAVVTTEFENPPAAALASLAATTPVRPSPAAIAITQDRRSEKRFLASAGIPVAPFAVVDDERDLDVALRDAGVAFPAIVKTARLGYDGKGQVTVGDDAELRDAWERLGGVPCVVEQRLPLEREVSVVLARTPDGTCAAFPTVANTHVGGILDLTVAPAPDADDDHHAATDLAISIAVALDYVGVLAVELFVVGGRLVVNELAPRPHNSGHWTLDAAATSQFEQQVRAVCGLPLGDPSLVVPAAAMVNLLGDEWAEGPPDWSVVLADPGAHLHLYGKAEPRPGRKMGHLTVSGETGSQVAQRALALRGHARGGLQLDH</sequence>
<dbReference type="Gene3D" id="3.40.50.20">
    <property type="match status" value="1"/>
</dbReference>
<keyword evidence="2" id="KW-0547">Nucleotide-binding</keyword>
<keyword evidence="3" id="KW-0658">Purine biosynthesis</keyword>
<evidence type="ECO:0000256" key="2">
    <source>
        <dbReference type="ARBA" id="ARBA00022741"/>
    </source>
</evidence>
<evidence type="ECO:0000256" key="4">
    <source>
        <dbReference type="ARBA" id="ARBA00022840"/>
    </source>
</evidence>
<dbReference type="Pfam" id="PF22660">
    <property type="entry name" value="RS_preATP-grasp-like"/>
    <property type="match status" value="1"/>
</dbReference>
<dbReference type="Pfam" id="PF02222">
    <property type="entry name" value="ATP-grasp"/>
    <property type="match status" value="1"/>
</dbReference>
<dbReference type="NCBIfam" id="NF004677">
    <property type="entry name" value="PRK06019.1-3"/>
    <property type="match status" value="1"/>
</dbReference>
<evidence type="ECO:0000259" key="6">
    <source>
        <dbReference type="PROSITE" id="PS50975"/>
    </source>
</evidence>
<dbReference type="NCBIfam" id="NF004676">
    <property type="entry name" value="PRK06019.1-2"/>
    <property type="match status" value="1"/>
</dbReference>
<dbReference type="PANTHER" id="PTHR11609:SF5">
    <property type="entry name" value="PHOSPHORIBOSYLAMINOIMIDAZOLE CARBOXYLASE"/>
    <property type="match status" value="1"/>
</dbReference>
<dbReference type="GO" id="GO:0046872">
    <property type="term" value="F:metal ion binding"/>
    <property type="evidence" value="ECO:0007669"/>
    <property type="project" value="InterPro"/>
</dbReference>
<feature type="domain" description="ATP-grasp" evidence="6">
    <location>
        <begin position="111"/>
        <end position="298"/>
    </location>
</feature>
<name>A0A6J6C637_9ZZZZ</name>
<dbReference type="NCBIfam" id="NF004679">
    <property type="entry name" value="PRK06019.1-5"/>
    <property type="match status" value="1"/>
</dbReference>
<dbReference type="InterPro" id="IPR013815">
    <property type="entry name" value="ATP_grasp_subdomain_1"/>
</dbReference>
<dbReference type="SUPFAM" id="SSF51246">
    <property type="entry name" value="Rudiment single hybrid motif"/>
    <property type="match status" value="1"/>
</dbReference>
<dbReference type="GO" id="GO:0005524">
    <property type="term" value="F:ATP binding"/>
    <property type="evidence" value="ECO:0007669"/>
    <property type="project" value="UniProtKB-KW"/>
</dbReference>
<dbReference type="Pfam" id="PF17769">
    <property type="entry name" value="PurK_C"/>
    <property type="match status" value="1"/>
</dbReference>
<evidence type="ECO:0000256" key="5">
    <source>
        <dbReference type="ARBA" id="ARBA00025704"/>
    </source>
</evidence>
<dbReference type="GO" id="GO:0004638">
    <property type="term" value="F:phosphoribosylaminoimidazole carboxylase activity"/>
    <property type="evidence" value="ECO:0007669"/>
    <property type="project" value="InterPro"/>
</dbReference>